<evidence type="ECO:0000313" key="1">
    <source>
        <dbReference type="EMBL" id="GES86540.1"/>
    </source>
</evidence>
<protein>
    <submittedName>
        <fullName evidence="1">Uncharacterized protein</fullName>
    </submittedName>
</protein>
<accession>A0A8H3QMN8</accession>
<dbReference type="Proteomes" id="UP000615446">
    <property type="component" value="Unassembled WGS sequence"/>
</dbReference>
<sequence>MIFLRRYLSRAHGYTITARNLEYLKKQRFSYYIRCSHDILAFLAVIMMFKNEHKDKPLRRNDGSALNVQSQLLLRL</sequence>
<reference evidence="1" key="1">
    <citation type="submission" date="2019-10" db="EMBL/GenBank/DDBJ databases">
        <title>Conservation and host-specific expression of non-tandemly repeated heterogenous ribosome RNA gene in arbuscular mycorrhizal fungi.</title>
        <authorList>
            <person name="Maeda T."/>
            <person name="Kobayashi Y."/>
            <person name="Nakagawa T."/>
            <person name="Ezawa T."/>
            <person name="Yamaguchi K."/>
            <person name="Bino T."/>
            <person name="Nishimoto Y."/>
            <person name="Shigenobu S."/>
            <person name="Kawaguchi M."/>
        </authorList>
    </citation>
    <scope>NUCLEOTIDE SEQUENCE</scope>
    <source>
        <strain evidence="1">HR1</strain>
    </source>
</reference>
<evidence type="ECO:0000313" key="2">
    <source>
        <dbReference type="Proteomes" id="UP000615446"/>
    </source>
</evidence>
<proteinExistence type="predicted"/>
<dbReference type="EMBL" id="BLAL01000160">
    <property type="protein sequence ID" value="GES86540.1"/>
    <property type="molecule type" value="Genomic_DNA"/>
</dbReference>
<comment type="caution">
    <text evidence="1">The sequence shown here is derived from an EMBL/GenBank/DDBJ whole genome shotgun (WGS) entry which is preliminary data.</text>
</comment>
<name>A0A8H3QMN8_9GLOM</name>
<dbReference type="AlphaFoldDB" id="A0A8H3QMN8"/>
<organism evidence="1 2">
    <name type="scientific">Rhizophagus clarus</name>
    <dbReference type="NCBI Taxonomy" id="94130"/>
    <lineage>
        <taxon>Eukaryota</taxon>
        <taxon>Fungi</taxon>
        <taxon>Fungi incertae sedis</taxon>
        <taxon>Mucoromycota</taxon>
        <taxon>Glomeromycotina</taxon>
        <taxon>Glomeromycetes</taxon>
        <taxon>Glomerales</taxon>
        <taxon>Glomeraceae</taxon>
        <taxon>Rhizophagus</taxon>
    </lineage>
</organism>
<gene>
    <name evidence="1" type="ORF">RCL2_001359700</name>
</gene>